<reference evidence="2" key="2">
    <citation type="submission" date="2010-02" db="EMBL/GenBank/DDBJ databases">
        <authorList>
            <person name="Genoscope - CEA"/>
        </authorList>
    </citation>
    <scope>NUCLEOTIDE SEQUENCE</scope>
    <source>
        <strain evidence="2">CFBP2957</strain>
        <plasmid evidence="2">RCFBPv3_mp</plasmid>
    </source>
</reference>
<evidence type="ECO:0000256" key="1">
    <source>
        <dbReference type="SAM" id="Phobius"/>
    </source>
</evidence>
<dbReference type="EMBL" id="FP885907">
    <property type="protein sequence ID" value="CBJ53063.1"/>
    <property type="molecule type" value="Genomic_DNA"/>
</dbReference>
<keyword evidence="2" id="KW-0614">Plasmid</keyword>
<organism evidence="2">
    <name type="scientific">Ralstonia solanacearum CFBP2957</name>
    <dbReference type="NCBI Taxonomy" id="859656"/>
    <lineage>
        <taxon>Bacteria</taxon>
        <taxon>Pseudomonadati</taxon>
        <taxon>Pseudomonadota</taxon>
        <taxon>Betaproteobacteria</taxon>
        <taxon>Burkholderiales</taxon>
        <taxon>Burkholderiaceae</taxon>
        <taxon>Ralstonia</taxon>
        <taxon>Ralstonia solanacearum species complex</taxon>
    </lineage>
</organism>
<evidence type="ECO:0008006" key="3">
    <source>
        <dbReference type="Google" id="ProtNLM"/>
    </source>
</evidence>
<evidence type="ECO:0000313" key="2">
    <source>
        <dbReference type="EMBL" id="CBJ53063.1"/>
    </source>
</evidence>
<feature type="transmembrane region" description="Helical" evidence="1">
    <location>
        <begin position="93"/>
        <end position="113"/>
    </location>
</feature>
<accession>D8P2C7</accession>
<feature type="transmembrane region" description="Helical" evidence="1">
    <location>
        <begin position="20"/>
        <end position="45"/>
    </location>
</feature>
<feature type="transmembrane region" description="Helical" evidence="1">
    <location>
        <begin position="125"/>
        <end position="144"/>
    </location>
</feature>
<reference evidence="2" key="1">
    <citation type="journal article" date="2010" name="BMC Genomics">
        <title>Genomes of three tomato pathogens within the Ralstonia solanacearum species complex reveal significant evolutionary divergence.</title>
        <authorList>
            <person name="Remenant B."/>
            <person name="Coupat-Goutaland B."/>
            <person name="Guidot A."/>
            <person name="Cellier G."/>
            <person name="Wicker E."/>
            <person name="Allen C."/>
            <person name="Fegan M."/>
            <person name="Pruvost O."/>
            <person name="Elbaz M."/>
            <person name="Calteau A."/>
            <person name="Salvignol G."/>
            <person name="Mornico D."/>
            <person name="Mangenot S."/>
            <person name="Barbe V."/>
            <person name="Medigue C."/>
            <person name="Prior P."/>
        </authorList>
    </citation>
    <scope>NUCLEOTIDE SEQUENCE [LARGE SCALE GENOMIC DNA]</scope>
    <source>
        <strain evidence="2">CFBP2957</strain>
        <plasmid evidence="2">RCFBPv3_mp</plasmid>
    </source>
</reference>
<protein>
    <recommendedName>
        <fullName evidence="3">Transmembrane protein</fullName>
    </recommendedName>
</protein>
<keyword evidence="1" id="KW-0812">Transmembrane</keyword>
<keyword evidence="1" id="KW-0472">Membrane</keyword>
<feature type="transmembrane region" description="Helical" evidence="1">
    <location>
        <begin position="65"/>
        <end position="86"/>
    </location>
</feature>
<proteinExistence type="predicted"/>
<sequence>MKFSSLRHPPRTQSIWRAVLAGVITHPLIAMTLSLVYGVIRPFVWAAIYAEPSRPDAWSPNGGEWLVLQGISFIASILAGAAAAYWSPSKPTVPIGLLICLSFVLLLCGQFPLDTSTFRNALYSLHTPMGLVVGAVALLRWQAASKHLTVPSSR</sequence>
<keyword evidence="1" id="KW-1133">Transmembrane helix</keyword>
<gene>
    <name evidence="2" type="ORF">RCFBP_mp10273</name>
</gene>
<dbReference type="AlphaFoldDB" id="D8P2C7"/>
<name>D8P2C7_RALSL</name>
<geneLocation type="plasmid" evidence="2">
    <name>RCFBPv3_mp</name>
</geneLocation>